<reference evidence="5" key="1">
    <citation type="submission" date="2021-01" db="EMBL/GenBank/DDBJ databases">
        <authorList>
            <person name="Corre E."/>
            <person name="Pelletier E."/>
            <person name="Niang G."/>
            <person name="Scheremetjew M."/>
            <person name="Finn R."/>
            <person name="Kale V."/>
            <person name="Holt S."/>
            <person name="Cochrane G."/>
            <person name="Meng A."/>
            <person name="Brown T."/>
            <person name="Cohen L."/>
        </authorList>
    </citation>
    <scope>NUCLEOTIDE SEQUENCE</scope>
    <source>
        <strain evidence="5">CCMP 2712</strain>
    </source>
</reference>
<feature type="compositionally biased region" description="Acidic residues" evidence="4">
    <location>
        <begin position="476"/>
        <end position="499"/>
    </location>
</feature>
<dbReference type="Gene3D" id="2.130.10.10">
    <property type="entry name" value="YVTN repeat-like/Quinoprotein amine dehydrogenase"/>
    <property type="match status" value="2"/>
</dbReference>
<dbReference type="PANTHER" id="PTHR15574">
    <property type="entry name" value="WD REPEAT DOMAIN-CONTAINING FAMILY"/>
    <property type="match status" value="1"/>
</dbReference>
<dbReference type="InterPro" id="IPR045151">
    <property type="entry name" value="DCAF8"/>
</dbReference>
<dbReference type="PANTHER" id="PTHR15574:SF40">
    <property type="entry name" value="WD AND TETRATRICOPEPTIDE REPEATS PROTEIN 1"/>
    <property type="match status" value="1"/>
</dbReference>
<dbReference type="EMBL" id="HBKN01046546">
    <property type="protein sequence ID" value="CAE2336270.1"/>
    <property type="molecule type" value="Transcribed_RNA"/>
</dbReference>
<dbReference type="SMART" id="SM00320">
    <property type="entry name" value="WD40"/>
    <property type="match status" value="6"/>
</dbReference>
<dbReference type="AlphaFoldDB" id="A0A7S4PIT3"/>
<feature type="compositionally biased region" description="Basic and acidic residues" evidence="4">
    <location>
        <begin position="510"/>
        <end position="519"/>
    </location>
</feature>
<dbReference type="GO" id="GO:0045717">
    <property type="term" value="P:negative regulation of fatty acid biosynthetic process"/>
    <property type="evidence" value="ECO:0007669"/>
    <property type="project" value="TreeGrafter"/>
</dbReference>
<proteinExistence type="predicted"/>
<dbReference type="InterPro" id="IPR019775">
    <property type="entry name" value="WD40_repeat_CS"/>
</dbReference>
<feature type="region of interest" description="Disordered" evidence="4">
    <location>
        <begin position="471"/>
        <end position="536"/>
    </location>
</feature>
<gene>
    <name evidence="5" type="ORF">GTHE00462_LOCUS36352</name>
</gene>
<keyword evidence="1 3" id="KW-0853">WD repeat</keyword>
<name>A0A7S4PIT3_GUITH</name>
<dbReference type="InterPro" id="IPR015943">
    <property type="entry name" value="WD40/YVTN_repeat-like_dom_sf"/>
</dbReference>
<evidence type="ECO:0000313" key="5">
    <source>
        <dbReference type="EMBL" id="CAE2336270.1"/>
    </source>
</evidence>
<dbReference type="PROSITE" id="PS00678">
    <property type="entry name" value="WD_REPEATS_1"/>
    <property type="match status" value="1"/>
</dbReference>
<dbReference type="GO" id="GO:0005737">
    <property type="term" value="C:cytoplasm"/>
    <property type="evidence" value="ECO:0007669"/>
    <property type="project" value="TreeGrafter"/>
</dbReference>
<feature type="region of interest" description="Disordered" evidence="4">
    <location>
        <begin position="645"/>
        <end position="709"/>
    </location>
</feature>
<evidence type="ECO:0000256" key="4">
    <source>
        <dbReference type="SAM" id="MobiDB-lite"/>
    </source>
</evidence>
<dbReference type="Pfam" id="PF00400">
    <property type="entry name" value="WD40"/>
    <property type="match status" value="3"/>
</dbReference>
<evidence type="ECO:0000256" key="3">
    <source>
        <dbReference type="PROSITE-ProRule" id="PRU00221"/>
    </source>
</evidence>
<keyword evidence="2" id="KW-0677">Repeat</keyword>
<dbReference type="InterPro" id="IPR036322">
    <property type="entry name" value="WD40_repeat_dom_sf"/>
</dbReference>
<dbReference type="PROSITE" id="PS50294">
    <property type="entry name" value="WD_REPEATS_REGION"/>
    <property type="match status" value="1"/>
</dbReference>
<feature type="compositionally biased region" description="Basic and acidic residues" evidence="4">
    <location>
        <begin position="660"/>
        <end position="672"/>
    </location>
</feature>
<dbReference type="PROSITE" id="PS50082">
    <property type="entry name" value="WD_REPEATS_2"/>
    <property type="match status" value="2"/>
</dbReference>
<accession>A0A7S4PIT3</accession>
<sequence>MAANILYSVDLHRIGAMRGRRFRNSLLGHKSLVDKLTLHKELRGHAGCVNRLCWNETGTKLASVSDDCKCIIWDVNRNSHLEISTEHERNIFGVAFIPERNDSWIVTGAMDFQVRLHKISPDGDCKGELFSYHTDRVKDVKTISQEPNLFWSAAEDGTIRQYDLRVPAGNPGGASGILVNLQRNGGADLIELKAIDVNAARPWYLAAACSDPVARVYDRRMLKLRSDETPGCVWEFAVEDSPNQLLFNTHATYVKFSNSGHQLLANFHANAAYLFDLDRPEDPQQRFSNMLDPEAANRVDGLFPREIGSFGAEFQGCFPKRSYHFSNRRTYTERERETNKTIFMSVHDDISAMKECLSDSIDDCSRAIAMLGQGTSVLSEVCRLRILRGNLLLKRKWTADILLALFDSQFVEASEEGLSEDNLLLRLKCLQQLERYQEAFELCAEFPDLFHKNKKLSKIRKNIKSKIQENHYEVQREDDEEMEVCSQDQEAESSDEDKMEENSSNAAMKCEAEDRKEGEEGNSTGRGASMRKGEQGIYRPQVCDPKRFRQRYLGHANVQTDIKECTFMGKDDQFVVGGSDDGKAYIWDRKTGKLLRILSADQDIVNCCQANPHEFLLATSGIEDHVRLWRPNGRIGVIASEMRGRDAMEDYSSEDEEETDWKTASRNDDASSPREQFCVSDEKTLKKHVELSQKSRRSGSRARNIPFPPGILLQTLQQNMVYDPATDMLEVRSGAAAGPRLVSCRQQ</sequence>
<feature type="repeat" description="WD" evidence="3">
    <location>
        <begin position="571"/>
        <end position="597"/>
    </location>
</feature>
<dbReference type="InterPro" id="IPR001680">
    <property type="entry name" value="WD40_rpt"/>
</dbReference>
<dbReference type="GO" id="GO:0080008">
    <property type="term" value="C:Cul4-RING E3 ubiquitin ligase complex"/>
    <property type="evidence" value="ECO:0007669"/>
    <property type="project" value="TreeGrafter"/>
</dbReference>
<feature type="compositionally biased region" description="Basic and acidic residues" evidence="4">
    <location>
        <begin position="680"/>
        <end position="693"/>
    </location>
</feature>
<dbReference type="SUPFAM" id="SSF50978">
    <property type="entry name" value="WD40 repeat-like"/>
    <property type="match status" value="1"/>
</dbReference>
<organism evidence="5">
    <name type="scientific">Guillardia theta</name>
    <name type="common">Cryptophyte</name>
    <name type="synonym">Cryptomonas phi</name>
    <dbReference type="NCBI Taxonomy" id="55529"/>
    <lineage>
        <taxon>Eukaryota</taxon>
        <taxon>Cryptophyceae</taxon>
        <taxon>Pyrenomonadales</taxon>
        <taxon>Geminigeraceae</taxon>
        <taxon>Guillardia</taxon>
    </lineage>
</organism>
<feature type="repeat" description="WD" evidence="3">
    <location>
        <begin position="42"/>
        <end position="83"/>
    </location>
</feature>
<evidence type="ECO:0000256" key="1">
    <source>
        <dbReference type="ARBA" id="ARBA00022574"/>
    </source>
</evidence>
<feature type="compositionally biased region" description="Acidic residues" evidence="4">
    <location>
        <begin position="649"/>
        <end position="659"/>
    </location>
</feature>
<protein>
    <submittedName>
        <fullName evidence="5">Uncharacterized protein</fullName>
    </submittedName>
</protein>
<evidence type="ECO:0000256" key="2">
    <source>
        <dbReference type="ARBA" id="ARBA00022737"/>
    </source>
</evidence>